<evidence type="ECO:0000313" key="2">
    <source>
        <dbReference type="Proteomes" id="UP001556367"/>
    </source>
</evidence>
<dbReference type="EMBL" id="JASNQZ010000015">
    <property type="protein sequence ID" value="KAL0947608.1"/>
    <property type="molecule type" value="Genomic_DNA"/>
</dbReference>
<comment type="caution">
    <text evidence="1">The sequence shown here is derived from an EMBL/GenBank/DDBJ whole genome shotgun (WGS) entry which is preliminary data.</text>
</comment>
<reference evidence="2" key="1">
    <citation type="submission" date="2024-06" db="EMBL/GenBank/DDBJ databases">
        <title>Multi-omics analyses provide insights into the biosynthesis of the anticancer antibiotic pleurotin in Hohenbuehelia grisea.</title>
        <authorList>
            <person name="Weaver J.A."/>
            <person name="Alberti F."/>
        </authorList>
    </citation>
    <scope>NUCLEOTIDE SEQUENCE [LARGE SCALE GENOMIC DNA]</scope>
    <source>
        <strain evidence="2">T-177</strain>
    </source>
</reference>
<sequence>MDPVSLTASALAFAGAATKIKETISQVSDNRERLSELKESVLLGLHDLQCLLSVDNSNICPASQARLRADLDRLRRELERVHARCTHYSKPPSGRFVAGVISRAKSWTHSKSIRGDIARIDRLLQAAYTRFLMVTSTDARRAALQAAENSLAMRDEQREQMVRLESAYIKMLAKCNSENKPIWTSSTVTQTDLDFLLRQVRKIVAAFGRETLQDAVQSEPPSGHHEKEYPYPATLWGCSFESIFHCGLTEACHSIGILVTHSDSQPMPIQRSAKALLFLSNYLRALAAYGEVESVIECASKLYSRLHAEFPCRQYQRCLAFALARVAWHNADLSLNQQALELYEDLYTSSSDAPDLDGMIFALESYARSLKHHGSLEECVDSTQQQLILQREYMSMVTDLPWYWKRPAVTWSASGEADVVLSSQRQFIMPSHYAVNTLQSLWILASAFASLGRYAEARVAGMDAIACLEAVLQVDAWYADPARWWHTRPQWQRGDIATWVSVDRGPSSNGSPLSLLLTDAEGAETRESSHGRG</sequence>
<keyword evidence="2" id="KW-1185">Reference proteome</keyword>
<dbReference type="Proteomes" id="UP001556367">
    <property type="component" value="Unassembled WGS sequence"/>
</dbReference>
<dbReference type="CDD" id="cd21037">
    <property type="entry name" value="MLKL_NTD"/>
    <property type="match status" value="1"/>
</dbReference>
<evidence type="ECO:0008006" key="3">
    <source>
        <dbReference type="Google" id="ProtNLM"/>
    </source>
</evidence>
<accession>A0ABR3IWI6</accession>
<proteinExistence type="predicted"/>
<dbReference type="InterPro" id="IPR059179">
    <property type="entry name" value="MLKL-like_MCAfunc"/>
</dbReference>
<name>A0ABR3IWI6_9AGAR</name>
<evidence type="ECO:0000313" key="1">
    <source>
        <dbReference type="EMBL" id="KAL0947608.1"/>
    </source>
</evidence>
<organism evidence="1 2">
    <name type="scientific">Hohenbuehelia grisea</name>
    <dbReference type="NCBI Taxonomy" id="104357"/>
    <lineage>
        <taxon>Eukaryota</taxon>
        <taxon>Fungi</taxon>
        <taxon>Dikarya</taxon>
        <taxon>Basidiomycota</taxon>
        <taxon>Agaricomycotina</taxon>
        <taxon>Agaricomycetes</taxon>
        <taxon>Agaricomycetidae</taxon>
        <taxon>Agaricales</taxon>
        <taxon>Pleurotineae</taxon>
        <taxon>Pleurotaceae</taxon>
        <taxon>Hohenbuehelia</taxon>
    </lineage>
</organism>
<gene>
    <name evidence="1" type="ORF">HGRIS_013697</name>
</gene>
<protein>
    <recommendedName>
        <fullName evidence="3">Fungal N-terminal domain-containing protein</fullName>
    </recommendedName>
</protein>